<evidence type="ECO:0000313" key="5">
    <source>
        <dbReference type="EMBL" id="MBO1363884.1"/>
    </source>
</evidence>
<evidence type="ECO:0000313" key="6">
    <source>
        <dbReference type="Proteomes" id="UP000664265"/>
    </source>
</evidence>
<evidence type="ECO:0000256" key="3">
    <source>
        <dbReference type="ARBA" id="ARBA00023118"/>
    </source>
</evidence>
<comment type="caution">
    <text evidence="5">The sequence shown here is derived from an EMBL/GenBank/DDBJ whole genome shotgun (WGS) entry which is preliminary data.</text>
</comment>
<evidence type="ECO:0000256" key="2">
    <source>
        <dbReference type="ARBA" id="ARBA00022884"/>
    </source>
</evidence>
<proteinExistence type="inferred from homology"/>
<dbReference type="InterPro" id="IPR045747">
    <property type="entry name" value="CRISPR-assoc_prot_Cas6_N_sf"/>
</dbReference>
<dbReference type="InterPro" id="IPR049435">
    <property type="entry name" value="Cas_Cas6_C"/>
</dbReference>
<dbReference type="InterPro" id="IPR010156">
    <property type="entry name" value="CRISPR-assoc_prot_Cas6"/>
</dbReference>
<dbReference type="CDD" id="cd21140">
    <property type="entry name" value="Cas6_I-like"/>
    <property type="match status" value="1"/>
</dbReference>
<sequence>MRLYLRTSPNLNSIPFNYQQKLVGTVHKWVGSENDVHDAISLYSFSWLHGAMVSNGKLEFPNGARMFISFYDQAKIRQIVRTILDDPLMFCGLRVIDVSIEDNPEISDRHVFYCGSPVFVKRKLSDGNIKQYTYNDEEVDRLLKETLITKMKKANLPEDDSLDIRFDRSFPNKKTKLITYRGIDNKSSMCPLIISGKPETKLFVWNVGVGNSTGIGFGSIY</sequence>
<dbReference type="PANTHER" id="PTHR36984">
    <property type="entry name" value="CRISPR-ASSOCIATED ENDORIBONUCLEASE CAS6 1"/>
    <property type="match status" value="1"/>
</dbReference>
<keyword evidence="3" id="KW-0051">Antiviral defense</keyword>
<protein>
    <submittedName>
        <fullName evidence="5">CRISPR-associated endoribonuclease Cas6</fullName>
    </submittedName>
</protein>
<keyword evidence="6" id="KW-1185">Reference proteome</keyword>
<dbReference type="NCBIfam" id="TIGR01877">
    <property type="entry name" value="cas_cas6"/>
    <property type="match status" value="1"/>
</dbReference>
<organism evidence="5 6">
    <name type="scientific">Prevotella illustrans</name>
    <dbReference type="NCBI Taxonomy" id="2800387"/>
    <lineage>
        <taxon>Bacteria</taxon>
        <taxon>Pseudomonadati</taxon>
        <taxon>Bacteroidota</taxon>
        <taxon>Bacteroidia</taxon>
        <taxon>Bacteroidales</taxon>
        <taxon>Prevotellaceae</taxon>
        <taxon>Prevotella</taxon>
    </lineage>
</organism>
<dbReference type="Proteomes" id="UP000664265">
    <property type="component" value="Unassembled WGS sequence"/>
</dbReference>
<dbReference type="Gene3D" id="3.30.70.1890">
    <property type="match status" value="1"/>
</dbReference>
<name>A0ABS3M6Y1_9BACT</name>
<reference evidence="5 6" key="1">
    <citation type="submission" date="2021-01" db="EMBL/GenBank/DDBJ databases">
        <title>Prevotella A2931 sp. nov.</title>
        <authorList>
            <person name="Buhl M."/>
            <person name="Oberhettinger P."/>
        </authorList>
    </citation>
    <scope>NUCLEOTIDE SEQUENCE [LARGE SCALE GENOMIC DNA]</scope>
    <source>
        <strain evidence="5 6">A2931</strain>
    </source>
</reference>
<keyword evidence="2" id="KW-0694">RNA-binding</keyword>
<dbReference type="Gene3D" id="3.30.70.1900">
    <property type="match status" value="1"/>
</dbReference>
<evidence type="ECO:0000256" key="1">
    <source>
        <dbReference type="ARBA" id="ARBA00005937"/>
    </source>
</evidence>
<gene>
    <name evidence="5" type="primary">cas6</name>
    <name evidence="5" type="ORF">JHU38_08900</name>
</gene>
<comment type="similarity">
    <text evidence="1">Belongs to the CRISPR-associated protein Cas6/Cse3/CasE family.</text>
</comment>
<evidence type="ECO:0000259" key="4">
    <source>
        <dbReference type="Pfam" id="PF01881"/>
    </source>
</evidence>
<feature type="domain" description="CRISPR associated protein Cas6 C-terminal" evidence="4">
    <location>
        <begin position="102"/>
        <end position="219"/>
    </location>
</feature>
<dbReference type="PANTHER" id="PTHR36984:SF1">
    <property type="entry name" value="CRISPR-ASSOCIATED ENDORIBONUCLEASE CAS6 1"/>
    <property type="match status" value="1"/>
</dbReference>
<accession>A0ABS3M6Y1</accession>
<dbReference type="Pfam" id="PF01881">
    <property type="entry name" value="Cas_Cas6_C"/>
    <property type="match status" value="1"/>
</dbReference>
<dbReference type="EMBL" id="JAERMS010000029">
    <property type="protein sequence ID" value="MBO1363884.1"/>
    <property type="molecule type" value="Genomic_DNA"/>
</dbReference>